<proteinExistence type="inferred from homology"/>
<dbReference type="PRINTS" id="PR01414">
    <property type="entry name" value="CCMBBIOGNSIS"/>
</dbReference>
<feature type="transmembrane region" description="Helical" evidence="12">
    <location>
        <begin position="47"/>
        <end position="66"/>
    </location>
</feature>
<comment type="function">
    <text evidence="1">Required for the export of heme to the periplasm for the biogenesis of c-type cytochromes.</text>
</comment>
<protein>
    <recommendedName>
        <fullName evidence="4">Heme exporter protein B</fullName>
    </recommendedName>
</protein>
<evidence type="ECO:0000256" key="6">
    <source>
        <dbReference type="ARBA" id="ARBA00022475"/>
    </source>
</evidence>
<keyword evidence="5" id="KW-0813">Transport</keyword>
<evidence type="ECO:0000256" key="4">
    <source>
        <dbReference type="ARBA" id="ARBA00016452"/>
    </source>
</evidence>
<keyword evidence="8 12" id="KW-0812">Transmembrane</keyword>
<feature type="transmembrane region" description="Helical" evidence="12">
    <location>
        <begin position="127"/>
        <end position="154"/>
    </location>
</feature>
<accession>A0A840I8D0</accession>
<dbReference type="InterPro" id="IPR003544">
    <property type="entry name" value="Cyt_c_biogenesis_CcmB"/>
</dbReference>
<evidence type="ECO:0000256" key="9">
    <source>
        <dbReference type="ARBA" id="ARBA00022748"/>
    </source>
</evidence>
<evidence type="ECO:0000256" key="10">
    <source>
        <dbReference type="ARBA" id="ARBA00022989"/>
    </source>
</evidence>
<comment type="subcellular location">
    <subcellularLocation>
        <location evidence="2">Cell inner membrane</location>
        <topology evidence="2">Multi-pass membrane protein</topology>
    </subcellularLocation>
</comment>
<evidence type="ECO:0000256" key="2">
    <source>
        <dbReference type="ARBA" id="ARBA00004429"/>
    </source>
</evidence>
<dbReference type="GO" id="GO:0017004">
    <property type="term" value="P:cytochrome complex assembly"/>
    <property type="evidence" value="ECO:0007669"/>
    <property type="project" value="UniProtKB-KW"/>
</dbReference>
<dbReference type="GO" id="GO:0015232">
    <property type="term" value="F:heme transmembrane transporter activity"/>
    <property type="evidence" value="ECO:0007669"/>
    <property type="project" value="InterPro"/>
</dbReference>
<keyword evidence="9" id="KW-0201">Cytochrome c-type biogenesis</keyword>
<gene>
    <name evidence="13" type="ORF">BDZ31_000699</name>
</gene>
<dbReference type="EMBL" id="JACHNU010000001">
    <property type="protein sequence ID" value="MBB4661126.1"/>
    <property type="molecule type" value="Genomic_DNA"/>
</dbReference>
<keyword evidence="6" id="KW-1003">Cell membrane</keyword>
<keyword evidence="14" id="KW-1185">Reference proteome</keyword>
<dbReference type="PIRSF" id="PIRSF002764">
    <property type="entry name" value="CcmB"/>
    <property type="match status" value="1"/>
</dbReference>
<keyword evidence="11 12" id="KW-0472">Membrane</keyword>
<reference evidence="13 14" key="1">
    <citation type="submission" date="2020-08" db="EMBL/GenBank/DDBJ databases">
        <title>Genomic Encyclopedia of Archaeal and Bacterial Type Strains, Phase II (KMG-II): from individual species to whole genera.</title>
        <authorList>
            <person name="Goeker M."/>
        </authorList>
    </citation>
    <scope>NUCLEOTIDE SEQUENCE [LARGE SCALE GENOMIC DNA]</scope>
    <source>
        <strain evidence="13 14">DSM 23288</strain>
    </source>
</reference>
<evidence type="ECO:0000256" key="5">
    <source>
        <dbReference type="ARBA" id="ARBA00022448"/>
    </source>
</evidence>
<dbReference type="PANTHER" id="PTHR30070">
    <property type="entry name" value="HEME EXPORTER PROTEIN B"/>
    <property type="match status" value="1"/>
</dbReference>
<name>A0A840I8D0_9ACTN</name>
<feature type="transmembrane region" description="Helical" evidence="12">
    <location>
        <begin position="161"/>
        <end position="178"/>
    </location>
</feature>
<dbReference type="PANTHER" id="PTHR30070:SF1">
    <property type="entry name" value="CYTOCHROME C BIOGENESIS B-RELATED"/>
    <property type="match status" value="1"/>
</dbReference>
<dbReference type="GO" id="GO:0005886">
    <property type="term" value="C:plasma membrane"/>
    <property type="evidence" value="ECO:0007669"/>
    <property type="project" value="UniProtKB-SubCell"/>
</dbReference>
<sequence>MRPTWVLLRKDLLLERRAPESVPAMVLFSITTFVLFHFGLGRDEVEGSLAAGVLLVTILFAAILGINRLFVSEQAEGGFDAVLLAPIDRTALFLSKAMALFLFLTLVELVAVPAFAILLLGPSPWDALGGLVVVLALVNGALALVGALVSALAIRTRSRDLIVPMIGLPLLVPALIAASRSCAPLLAEGGASWPAAKWLAVLALYDLVFGLLAYAVFDFLLED</sequence>
<dbReference type="InterPro" id="IPR026031">
    <property type="entry name" value="Cyt_c_CcmB_bac"/>
</dbReference>
<evidence type="ECO:0000256" key="7">
    <source>
        <dbReference type="ARBA" id="ARBA00022519"/>
    </source>
</evidence>
<evidence type="ECO:0000256" key="12">
    <source>
        <dbReference type="SAM" id="Phobius"/>
    </source>
</evidence>
<feature type="transmembrane region" description="Helical" evidence="12">
    <location>
        <begin position="21"/>
        <end position="41"/>
    </location>
</feature>
<organism evidence="13 14">
    <name type="scientific">Conexibacter arvalis</name>
    <dbReference type="NCBI Taxonomy" id="912552"/>
    <lineage>
        <taxon>Bacteria</taxon>
        <taxon>Bacillati</taxon>
        <taxon>Actinomycetota</taxon>
        <taxon>Thermoleophilia</taxon>
        <taxon>Solirubrobacterales</taxon>
        <taxon>Conexibacteraceae</taxon>
        <taxon>Conexibacter</taxon>
    </lineage>
</organism>
<comment type="caution">
    <text evidence="13">The sequence shown here is derived from an EMBL/GenBank/DDBJ whole genome shotgun (WGS) entry which is preliminary data.</text>
</comment>
<evidence type="ECO:0000313" key="14">
    <source>
        <dbReference type="Proteomes" id="UP000585272"/>
    </source>
</evidence>
<comment type="similarity">
    <text evidence="3">Belongs to the CcmB/CycW/HelB family.</text>
</comment>
<evidence type="ECO:0000313" key="13">
    <source>
        <dbReference type="EMBL" id="MBB4661126.1"/>
    </source>
</evidence>
<evidence type="ECO:0000256" key="1">
    <source>
        <dbReference type="ARBA" id="ARBA00002442"/>
    </source>
</evidence>
<dbReference type="Proteomes" id="UP000585272">
    <property type="component" value="Unassembled WGS sequence"/>
</dbReference>
<feature type="transmembrane region" description="Helical" evidence="12">
    <location>
        <begin position="99"/>
        <end position="121"/>
    </location>
</feature>
<evidence type="ECO:0000256" key="11">
    <source>
        <dbReference type="ARBA" id="ARBA00023136"/>
    </source>
</evidence>
<dbReference type="Pfam" id="PF03379">
    <property type="entry name" value="CcmB"/>
    <property type="match status" value="1"/>
</dbReference>
<dbReference type="AlphaFoldDB" id="A0A840I8D0"/>
<keyword evidence="10 12" id="KW-1133">Transmembrane helix</keyword>
<feature type="transmembrane region" description="Helical" evidence="12">
    <location>
        <begin position="198"/>
        <end position="221"/>
    </location>
</feature>
<dbReference type="GO" id="GO:1903607">
    <property type="term" value="P:cytochrome c biosynthetic process"/>
    <property type="evidence" value="ECO:0007669"/>
    <property type="project" value="TreeGrafter"/>
</dbReference>
<evidence type="ECO:0000256" key="8">
    <source>
        <dbReference type="ARBA" id="ARBA00022692"/>
    </source>
</evidence>
<evidence type="ECO:0000256" key="3">
    <source>
        <dbReference type="ARBA" id="ARBA00010544"/>
    </source>
</evidence>
<keyword evidence="7" id="KW-0997">Cell inner membrane</keyword>